<reference evidence="1 2" key="1">
    <citation type="submission" date="2013-02" db="EMBL/GenBank/DDBJ databases">
        <title>The Genome Sequence of Acinetobacter gerneri CIP 107464.</title>
        <authorList>
            <consortium name="The Broad Institute Genome Sequencing Platform"/>
            <consortium name="The Broad Institute Genome Sequencing Center for Infectious Disease"/>
            <person name="Cerqueira G."/>
            <person name="Feldgarden M."/>
            <person name="Courvalin P."/>
            <person name="Perichon B."/>
            <person name="Grillot-Courvalin C."/>
            <person name="Clermont D."/>
            <person name="Rocha E."/>
            <person name="Yoon E.-J."/>
            <person name="Nemec A."/>
            <person name="Walker B."/>
            <person name="Young S.K."/>
            <person name="Zeng Q."/>
            <person name="Gargeya S."/>
            <person name="Fitzgerald M."/>
            <person name="Haas B."/>
            <person name="Abouelleil A."/>
            <person name="Alvarado L."/>
            <person name="Arachchi H.M."/>
            <person name="Berlin A.M."/>
            <person name="Chapman S.B."/>
            <person name="Dewar J."/>
            <person name="Goldberg J."/>
            <person name="Griggs A."/>
            <person name="Gujja S."/>
            <person name="Hansen M."/>
            <person name="Howarth C."/>
            <person name="Imamovic A."/>
            <person name="Larimer J."/>
            <person name="McCowan C."/>
            <person name="Murphy C."/>
            <person name="Neiman D."/>
            <person name="Pearson M."/>
            <person name="Priest M."/>
            <person name="Roberts A."/>
            <person name="Saif S."/>
            <person name="Shea T."/>
            <person name="Sisk P."/>
            <person name="Sykes S."/>
            <person name="Wortman J."/>
            <person name="Nusbaum C."/>
            <person name="Birren B."/>
        </authorList>
    </citation>
    <scope>NUCLEOTIDE SEQUENCE [LARGE SCALE GENOMIC DNA]</scope>
    <source>
        <strain evidence="1 2">CIP 107464</strain>
    </source>
</reference>
<dbReference type="AlphaFoldDB" id="N8YD33"/>
<protein>
    <submittedName>
        <fullName evidence="1">Uncharacterized protein</fullName>
    </submittedName>
</protein>
<evidence type="ECO:0000313" key="1">
    <source>
        <dbReference type="EMBL" id="ENV34516.1"/>
    </source>
</evidence>
<dbReference type="EMBL" id="APPN01000054">
    <property type="protein sequence ID" value="ENV34516.1"/>
    <property type="molecule type" value="Genomic_DNA"/>
</dbReference>
<proteinExistence type="predicted"/>
<keyword evidence="2" id="KW-1185">Reference proteome</keyword>
<dbReference type="PATRIC" id="fig|1120926.3.peg.1206"/>
<dbReference type="HOGENOM" id="CLU_2662705_0_0_6"/>
<dbReference type="Proteomes" id="UP000013117">
    <property type="component" value="Unassembled WGS sequence"/>
</dbReference>
<organism evidence="1 2">
    <name type="scientific">Acinetobacter gerneri DSM 14967 = CIP 107464 = MTCC 9824</name>
    <dbReference type="NCBI Taxonomy" id="1120926"/>
    <lineage>
        <taxon>Bacteria</taxon>
        <taxon>Pseudomonadati</taxon>
        <taxon>Pseudomonadota</taxon>
        <taxon>Gammaproteobacteria</taxon>
        <taxon>Moraxellales</taxon>
        <taxon>Moraxellaceae</taxon>
        <taxon>Acinetobacter</taxon>
    </lineage>
</organism>
<evidence type="ECO:0000313" key="2">
    <source>
        <dbReference type="Proteomes" id="UP000013117"/>
    </source>
</evidence>
<comment type="caution">
    <text evidence="1">The sequence shown here is derived from an EMBL/GenBank/DDBJ whole genome shotgun (WGS) entry which is preliminary data.</text>
</comment>
<gene>
    <name evidence="1" type="ORF">F960_01254</name>
</gene>
<accession>N8YD33</accession>
<name>N8YD33_9GAMM</name>
<sequence>MAGFIEMKIIQNRKEWRYEATLKLIEAGRLNVIDAISETKELEKYVFQDDFIVEIKNKDQRDALENLIKSMDQSD</sequence>